<sequence>MKTKYPMIPFSLIVKANDGDTEAINYIVKHYRGYLSKRSLRLMKDEYGNSHMIVDETLRGRLETRLITKILAFEIK</sequence>
<feature type="domain" description="Helix-turn-helix conjugative transposon-like" evidence="1">
    <location>
        <begin position="10"/>
        <end position="74"/>
    </location>
</feature>
<accession>A0ABQ4KNU1</accession>
<gene>
    <name evidence="2" type="ORF">J8TS2_38760</name>
</gene>
<reference evidence="2 3" key="1">
    <citation type="submission" date="2021-03" db="EMBL/GenBank/DDBJ databases">
        <title>Antimicrobial resistance genes in bacteria isolated from Japanese honey, and their potential for conferring macrolide and lincosamide resistance in the American foulbrood pathogen Paenibacillus larvae.</title>
        <authorList>
            <person name="Okamoto M."/>
            <person name="Kumagai M."/>
            <person name="Kanamori H."/>
            <person name="Takamatsu D."/>
        </authorList>
    </citation>
    <scope>NUCLEOTIDE SEQUENCE [LARGE SCALE GENOMIC DNA]</scope>
    <source>
        <strain evidence="2 3">J8TS2</strain>
    </source>
</reference>
<evidence type="ECO:0000259" key="1">
    <source>
        <dbReference type="Pfam" id="PF12645"/>
    </source>
</evidence>
<comment type="caution">
    <text evidence="2">The sequence shown here is derived from an EMBL/GenBank/DDBJ whole genome shotgun (WGS) entry which is preliminary data.</text>
</comment>
<name>A0ABQ4KNU1_9BACI</name>
<dbReference type="Proteomes" id="UP000679950">
    <property type="component" value="Unassembled WGS sequence"/>
</dbReference>
<evidence type="ECO:0000313" key="2">
    <source>
        <dbReference type="EMBL" id="GIN59557.1"/>
    </source>
</evidence>
<dbReference type="EMBL" id="BORB01000049">
    <property type="protein sequence ID" value="GIN59557.1"/>
    <property type="molecule type" value="Genomic_DNA"/>
</dbReference>
<proteinExistence type="predicted"/>
<organism evidence="2 3">
    <name type="scientific">Lederbergia ruris</name>
    <dbReference type="NCBI Taxonomy" id="217495"/>
    <lineage>
        <taxon>Bacteria</taxon>
        <taxon>Bacillati</taxon>
        <taxon>Bacillota</taxon>
        <taxon>Bacilli</taxon>
        <taxon>Bacillales</taxon>
        <taxon>Bacillaceae</taxon>
        <taxon>Lederbergia</taxon>
    </lineage>
</organism>
<protein>
    <recommendedName>
        <fullName evidence="1">Helix-turn-helix conjugative transposon-like domain-containing protein</fullName>
    </recommendedName>
</protein>
<dbReference type="PROSITE" id="PS50096">
    <property type="entry name" value="IQ"/>
    <property type="match status" value="1"/>
</dbReference>
<dbReference type="Pfam" id="PF12645">
    <property type="entry name" value="HTH_16"/>
    <property type="match status" value="1"/>
</dbReference>
<evidence type="ECO:0000313" key="3">
    <source>
        <dbReference type="Proteomes" id="UP000679950"/>
    </source>
</evidence>
<dbReference type="InterPro" id="IPR024760">
    <property type="entry name" value="HTH_dom_conjug_TS-like"/>
</dbReference>
<keyword evidence="3" id="KW-1185">Reference proteome</keyword>
<dbReference type="RefSeq" id="WP_212967331.1">
    <property type="nucleotide sequence ID" value="NZ_BORB01000049.1"/>
</dbReference>